<evidence type="ECO:0000259" key="6">
    <source>
        <dbReference type="Pfam" id="PF08646"/>
    </source>
</evidence>
<evidence type="ECO:0000256" key="4">
    <source>
        <dbReference type="ARBA" id="ARBA00022833"/>
    </source>
</evidence>
<reference evidence="7" key="1">
    <citation type="submission" date="2015-06" db="UniProtKB">
        <authorList>
            <consortium name="EnsemblPlants"/>
        </authorList>
    </citation>
    <scope>IDENTIFICATION</scope>
</reference>
<evidence type="ECO:0000256" key="5">
    <source>
        <dbReference type="ARBA" id="ARBA00023125"/>
    </source>
</evidence>
<evidence type="ECO:0000256" key="1">
    <source>
        <dbReference type="ARBA" id="ARBA00005690"/>
    </source>
</evidence>
<dbReference type="PANTHER" id="PTHR47165:SF4">
    <property type="entry name" value="OS03G0429900 PROTEIN"/>
    <property type="match status" value="1"/>
</dbReference>
<keyword evidence="2" id="KW-0479">Metal-binding</keyword>
<dbReference type="Gramene" id="ORGLA02G0162900.1">
    <property type="protein sequence ID" value="ORGLA02G0162900.1"/>
    <property type="gene ID" value="ORGLA02G0162900"/>
</dbReference>
<accession>I1P0X3</accession>
<dbReference type="GO" id="GO:0003677">
    <property type="term" value="F:DNA binding"/>
    <property type="evidence" value="ECO:0007669"/>
    <property type="project" value="UniProtKB-KW"/>
</dbReference>
<name>I1P0X3_ORYGL</name>
<proteinExistence type="inferred from homology"/>
<dbReference type="InterPro" id="IPR012340">
    <property type="entry name" value="NA-bd_OB-fold"/>
</dbReference>
<dbReference type="AlphaFoldDB" id="I1P0X3"/>
<protein>
    <recommendedName>
        <fullName evidence="6">Replication factor A C-terminal domain-containing protein</fullName>
    </recommendedName>
</protein>
<keyword evidence="5" id="KW-0238">DNA-binding</keyword>
<dbReference type="Pfam" id="PF08646">
    <property type="entry name" value="Rep_fac-A_C"/>
    <property type="match status" value="1"/>
</dbReference>
<dbReference type="GO" id="GO:0008270">
    <property type="term" value="F:zinc ion binding"/>
    <property type="evidence" value="ECO:0007669"/>
    <property type="project" value="UniProtKB-KW"/>
</dbReference>
<dbReference type="Gene3D" id="2.40.50.140">
    <property type="entry name" value="Nucleic acid-binding proteins"/>
    <property type="match status" value="2"/>
</dbReference>
<dbReference type="SUPFAM" id="SSF50249">
    <property type="entry name" value="Nucleic acid-binding proteins"/>
    <property type="match status" value="2"/>
</dbReference>
<dbReference type="OMA" id="RICNDKC"/>
<evidence type="ECO:0000256" key="2">
    <source>
        <dbReference type="ARBA" id="ARBA00022723"/>
    </source>
</evidence>
<sequence length="266" mass="29547">MYTTFFLLFYTNSNSTLNVSLWAEQASAFEADAIHKAGKSEPQIILFVGTLAKNYPGIGLALSGGSACKWYINIDVPAIVELKDKTGTNFQPINWIEAPARAAVEEVAENKTVRELLEINPHKCKKVRFQAHVTVRRICNDKCWWYGSCQRCFKVAKPYGSTYKCTSCSNIAVAVPRYRIVVIAGDDSDDAMFVLFGRTAQRIVRRPVEALIEEAPADSDFIPDEITALVGKSFVWNVSFTENTLKFGDISFQVNSIVSIDAPGEP</sequence>
<evidence type="ECO:0000313" key="8">
    <source>
        <dbReference type="Proteomes" id="UP000007306"/>
    </source>
</evidence>
<reference evidence="7 8" key="2">
    <citation type="submission" date="2018-04" db="EMBL/GenBank/DDBJ databases">
        <title>OglaRS2 (Oryza glaberrima Reference Sequence Version 2).</title>
        <authorList>
            <person name="Zhang J."/>
            <person name="Kudrna D."/>
            <person name="Lee S."/>
            <person name="Talag J."/>
            <person name="Rajasekar S."/>
            <person name="Wing R.A."/>
        </authorList>
    </citation>
    <scope>NUCLEOTIDE SEQUENCE [LARGE SCALE GENOMIC DNA]</scope>
    <source>
        <strain evidence="7 8">cv. IRGC 96717</strain>
    </source>
</reference>
<dbReference type="InterPro" id="IPR047192">
    <property type="entry name" value="Euk_RPA1_DBD_C"/>
</dbReference>
<dbReference type="InterPro" id="IPR013955">
    <property type="entry name" value="Rep_factor-A_C"/>
</dbReference>
<keyword evidence="3" id="KW-0863">Zinc-finger</keyword>
<evidence type="ECO:0000313" key="7">
    <source>
        <dbReference type="EnsemblPlants" id="ORGLA02G0162900.1"/>
    </source>
</evidence>
<comment type="similarity">
    <text evidence="1">Belongs to the replication factor A protein 1 family.</text>
</comment>
<dbReference type="CDD" id="cd04481">
    <property type="entry name" value="RPA1_DBD_B_like"/>
    <property type="match status" value="1"/>
</dbReference>
<dbReference type="Proteomes" id="UP000007306">
    <property type="component" value="Chromosome 2"/>
</dbReference>
<evidence type="ECO:0000256" key="3">
    <source>
        <dbReference type="ARBA" id="ARBA00022771"/>
    </source>
</evidence>
<keyword evidence="8" id="KW-1185">Reference proteome</keyword>
<dbReference type="CDD" id="cd04476">
    <property type="entry name" value="RPA1_DBD_C"/>
    <property type="match status" value="1"/>
</dbReference>
<dbReference type="eggNOG" id="KOG0851">
    <property type="taxonomic scope" value="Eukaryota"/>
</dbReference>
<organism evidence="7 8">
    <name type="scientific">Oryza glaberrima</name>
    <name type="common">African rice</name>
    <dbReference type="NCBI Taxonomy" id="4538"/>
    <lineage>
        <taxon>Eukaryota</taxon>
        <taxon>Viridiplantae</taxon>
        <taxon>Streptophyta</taxon>
        <taxon>Embryophyta</taxon>
        <taxon>Tracheophyta</taxon>
        <taxon>Spermatophyta</taxon>
        <taxon>Magnoliopsida</taxon>
        <taxon>Liliopsida</taxon>
        <taxon>Poales</taxon>
        <taxon>Poaceae</taxon>
        <taxon>BOP clade</taxon>
        <taxon>Oryzoideae</taxon>
        <taxon>Oryzeae</taxon>
        <taxon>Oryzinae</taxon>
        <taxon>Oryza</taxon>
    </lineage>
</organism>
<feature type="domain" description="Replication factor A C-terminal" evidence="6">
    <location>
        <begin position="129"/>
        <end position="245"/>
    </location>
</feature>
<dbReference type="EnsemblPlants" id="ORGLA02G0162900.1">
    <property type="protein sequence ID" value="ORGLA02G0162900.1"/>
    <property type="gene ID" value="ORGLA02G0162900"/>
</dbReference>
<dbReference type="PANTHER" id="PTHR47165">
    <property type="entry name" value="OS03G0429900 PROTEIN"/>
    <property type="match status" value="1"/>
</dbReference>
<keyword evidence="4" id="KW-0862">Zinc</keyword>
<dbReference type="HOGENOM" id="CLU_091569_0_0_1"/>